<dbReference type="EnsemblPlants" id="OBART01G33890.1">
    <property type="protein sequence ID" value="OBART01G33890.1"/>
    <property type="gene ID" value="OBART01G33890"/>
</dbReference>
<evidence type="ECO:0000256" key="1">
    <source>
        <dbReference type="SAM" id="Phobius"/>
    </source>
</evidence>
<keyword evidence="1" id="KW-0472">Membrane</keyword>
<dbReference type="HOGENOM" id="CLU_2871152_0_0_1"/>
<dbReference type="Gramene" id="OBART01G33890.1">
    <property type="protein sequence ID" value="OBART01G33890.1"/>
    <property type="gene ID" value="OBART01G33890"/>
</dbReference>
<sequence length="64" mass="7136">MAAARRLLHTSPVGTAMLCMCVGYTLVWDINNVPLPLLQIRCFFHSMRYTFCFLASAATPRGPC</sequence>
<evidence type="ECO:0000313" key="2">
    <source>
        <dbReference type="EnsemblPlants" id="OBART01G33890.1"/>
    </source>
</evidence>
<name>A0A0D3EV18_9ORYZ</name>
<proteinExistence type="predicted"/>
<accession>A0A0D3EV18</accession>
<keyword evidence="1" id="KW-0812">Transmembrane</keyword>
<dbReference type="AlphaFoldDB" id="A0A0D3EV18"/>
<reference evidence="2" key="1">
    <citation type="journal article" date="2009" name="Rice">
        <title>De Novo Next Generation Sequencing of Plant Genomes.</title>
        <authorList>
            <person name="Rounsley S."/>
            <person name="Marri P.R."/>
            <person name="Yu Y."/>
            <person name="He R."/>
            <person name="Sisneros N."/>
            <person name="Goicoechea J.L."/>
            <person name="Lee S.J."/>
            <person name="Angelova A."/>
            <person name="Kudrna D."/>
            <person name="Luo M."/>
            <person name="Affourtit J."/>
            <person name="Desany B."/>
            <person name="Knight J."/>
            <person name="Niazi F."/>
            <person name="Egholm M."/>
            <person name="Wing R.A."/>
        </authorList>
    </citation>
    <scope>NUCLEOTIDE SEQUENCE [LARGE SCALE GENOMIC DNA]</scope>
    <source>
        <strain evidence="2">cv. IRGC 105608</strain>
    </source>
</reference>
<keyword evidence="3" id="KW-1185">Reference proteome</keyword>
<evidence type="ECO:0000313" key="3">
    <source>
        <dbReference type="Proteomes" id="UP000026960"/>
    </source>
</evidence>
<dbReference type="Proteomes" id="UP000026960">
    <property type="component" value="Chromosome 1"/>
</dbReference>
<feature type="transmembrane region" description="Helical" evidence="1">
    <location>
        <begin position="7"/>
        <end position="27"/>
    </location>
</feature>
<protein>
    <submittedName>
        <fullName evidence="2">Uncharacterized protein</fullName>
    </submittedName>
</protein>
<keyword evidence="1" id="KW-1133">Transmembrane helix</keyword>
<organism evidence="2">
    <name type="scientific">Oryza barthii</name>
    <dbReference type="NCBI Taxonomy" id="65489"/>
    <lineage>
        <taxon>Eukaryota</taxon>
        <taxon>Viridiplantae</taxon>
        <taxon>Streptophyta</taxon>
        <taxon>Embryophyta</taxon>
        <taxon>Tracheophyta</taxon>
        <taxon>Spermatophyta</taxon>
        <taxon>Magnoliopsida</taxon>
        <taxon>Liliopsida</taxon>
        <taxon>Poales</taxon>
        <taxon>Poaceae</taxon>
        <taxon>BOP clade</taxon>
        <taxon>Oryzoideae</taxon>
        <taxon>Oryzeae</taxon>
        <taxon>Oryzinae</taxon>
        <taxon>Oryza</taxon>
    </lineage>
</organism>
<reference evidence="2" key="2">
    <citation type="submission" date="2015-03" db="UniProtKB">
        <authorList>
            <consortium name="EnsemblPlants"/>
        </authorList>
    </citation>
    <scope>IDENTIFICATION</scope>
</reference>